<evidence type="ECO:0000256" key="1">
    <source>
        <dbReference type="SAM" id="Phobius"/>
    </source>
</evidence>
<gene>
    <name evidence="2" type="ORF">LUCI_1532</name>
</gene>
<accession>A0A498R7R3</accession>
<keyword evidence="1" id="KW-1133">Transmembrane helix</keyword>
<name>A0A498R7R3_9FIRM</name>
<dbReference type="Proteomes" id="UP000277811">
    <property type="component" value="Unassembled WGS sequence"/>
</dbReference>
<keyword evidence="1" id="KW-0472">Membrane</keyword>
<reference evidence="2 3" key="1">
    <citation type="submission" date="2018-06" db="EMBL/GenBank/DDBJ databases">
        <authorList>
            <person name="Strepis N."/>
        </authorList>
    </citation>
    <scope>NUCLEOTIDE SEQUENCE [LARGE SCALE GENOMIC DNA]</scope>
    <source>
        <strain evidence="2">LUCI</strain>
    </source>
</reference>
<keyword evidence="3" id="KW-1185">Reference proteome</keyword>
<dbReference type="EMBL" id="UPPP01000062">
    <property type="protein sequence ID" value="VBB06302.1"/>
    <property type="molecule type" value="Genomic_DNA"/>
</dbReference>
<protein>
    <submittedName>
        <fullName evidence="2">Uncharacterized protein</fullName>
    </submittedName>
</protein>
<evidence type="ECO:0000313" key="3">
    <source>
        <dbReference type="Proteomes" id="UP000277811"/>
    </source>
</evidence>
<evidence type="ECO:0000313" key="2">
    <source>
        <dbReference type="EMBL" id="VBB06302.1"/>
    </source>
</evidence>
<keyword evidence="1" id="KW-0812">Transmembrane</keyword>
<dbReference type="AlphaFoldDB" id="A0A498R7R3"/>
<proteinExistence type="predicted"/>
<organism evidence="2 3">
    <name type="scientific">Lucifera butyrica</name>
    <dbReference type="NCBI Taxonomy" id="1351585"/>
    <lineage>
        <taxon>Bacteria</taxon>
        <taxon>Bacillati</taxon>
        <taxon>Bacillota</taxon>
        <taxon>Negativicutes</taxon>
        <taxon>Veillonellales</taxon>
        <taxon>Veillonellaceae</taxon>
        <taxon>Lucifera</taxon>
    </lineage>
</organism>
<dbReference type="RefSeq" id="WP_279386950.1">
    <property type="nucleotide sequence ID" value="NZ_UPPP01000062.1"/>
</dbReference>
<sequence length="43" mass="4773">MAKSIGKRAYHKQDMKKLNRTALTIGGITAAILLLLMVVSFLR</sequence>
<feature type="transmembrane region" description="Helical" evidence="1">
    <location>
        <begin position="21"/>
        <end position="42"/>
    </location>
</feature>